<evidence type="ECO:0000256" key="5">
    <source>
        <dbReference type="ARBA" id="ARBA00022884"/>
    </source>
</evidence>
<dbReference type="Gene3D" id="3.40.50.620">
    <property type="entry name" value="HUPs"/>
    <property type="match status" value="1"/>
</dbReference>
<sequence length="399" mass="45136">MDKIDELLKRGVDKIYPSKEALEKVLRSGKKIKIYIGADPTAPQLHLGHATNFLILKKLQDLGHKIIILIGDFTGMIGDPTDKLAARRPLAKEQVLENAKTYKDQLSKILRFSKENPAEIKFNSTWLSTLTLEDFIRLMAKVTFQQLIERDMFQKRLTEGKTIGLHELIYPLLQGYDSVAMDVDAEIGGTDQTFNMLMGRTLMKELKGKEKFVITTELLVNPKNGQKLMSKSEENYVGLNDNAAEMFAKIMALPDETIEPIFRLCTTVPIRKAEEIKSRLESGENPMVLKKELAFQIVSELHSPEAAQKAQNEFERVFQKREIPEETASIKIAKTRINVVDFLVENNLSSSRSQAKRLLDQGAIEIDGEILKENGVEFKEGQVVKIGKKRFVKVMLASS</sequence>
<dbReference type="InterPro" id="IPR001412">
    <property type="entry name" value="aa-tRNA-synth_I_CS"/>
</dbReference>
<dbReference type="Gene3D" id="3.10.290.10">
    <property type="entry name" value="RNA-binding S4 domain"/>
    <property type="match status" value="1"/>
</dbReference>
<dbReference type="GO" id="GO:0004831">
    <property type="term" value="F:tyrosine-tRNA ligase activity"/>
    <property type="evidence" value="ECO:0007669"/>
    <property type="project" value="UniProtKB-UniRule"/>
</dbReference>
<dbReference type="SUPFAM" id="SSF55174">
    <property type="entry name" value="Alpha-L RNA-binding motif"/>
    <property type="match status" value="1"/>
</dbReference>
<dbReference type="PRINTS" id="PR01040">
    <property type="entry name" value="TRNASYNTHTYR"/>
</dbReference>
<dbReference type="InterPro" id="IPR054608">
    <property type="entry name" value="SYY-like_C"/>
</dbReference>
<dbReference type="PANTHER" id="PTHR11766">
    <property type="entry name" value="TYROSYL-TRNA SYNTHETASE"/>
    <property type="match status" value="1"/>
</dbReference>
<evidence type="ECO:0000256" key="6">
    <source>
        <dbReference type="ARBA" id="ARBA00022917"/>
    </source>
</evidence>
<evidence type="ECO:0000256" key="8">
    <source>
        <dbReference type="ARBA" id="ARBA00048248"/>
    </source>
</evidence>
<dbReference type="Proteomes" id="UP000177039">
    <property type="component" value="Unassembled WGS sequence"/>
</dbReference>
<dbReference type="InterPro" id="IPR002307">
    <property type="entry name" value="Tyr-tRNA-ligase"/>
</dbReference>
<evidence type="ECO:0000259" key="12">
    <source>
        <dbReference type="SMART" id="SM00363"/>
    </source>
</evidence>
<proteinExistence type="inferred from homology"/>
<evidence type="ECO:0000256" key="10">
    <source>
        <dbReference type="PROSITE-ProRule" id="PRU00182"/>
    </source>
</evidence>
<keyword evidence="4 11" id="KW-0067">ATP-binding</keyword>
<protein>
    <recommendedName>
        <fullName evidence="1 9">Tyrosine--tRNA ligase</fullName>
        <ecNumber evidence="1 9">6.1.1.1</ecNumber>
    </recommendedName>
</protein>
<keyword evidence="3 11" id="KW-0547">Nucleotide-binding</keyword>
<comment type="catalytic activity">
    <reaction evidence="8">
        <text>tRNA(Tyr) + L-tyrosine + ATP = L-tyrosyl-tRNA(Tyr) + AMP + diphosphate + H(+)</text>
        <dbReference type="Rhea" id="RHEA:10220"/>
        <dbReference type="Rhea" id="RHEA-COMP:9706"/>
        <dbReference type="Rhea" id="RHEA-COMP:9707"/>
        <dbReference type="ChEBI" id="CHEBI:15378"/>
        <dbReference type="ChEBI" id="CHEBI:30616"/>
        <dbReference type="ChEBI" id="CHEBI:33019"/>
        <dbReference type="ChEBI" id="CHEBI:58315"/>
        <dbReference type="ChEBI" id="CHEBI:78442"/>
        <dbReference type="ChEBI" id="CHEBI:78536"/>
        <dbReference type="ChEBI" id="CHEBI:456215"/>
        <dbReference type="EC" id="6.1.1.1"/>
    </reaction>
</comment>
<evidence type="ECO:0000256" key="4">
    <source>
        <dbReference type="ARBA" id="ARBA00022840"/>
    </source>
</evidence>
<comment type="similarity">
    <text evidence="11">Belongs to the class-I aminoacyl-tRNA synthetase family.</text>
</comment>
<evidence type="ECO:0000256" key="1">
    <source>
        <dbReference type="ARBA" id="ARBA00013160"/>
    </source>
</evidence>
<dbReference type="GO" id="GO:0005524">
    <property type="term" value="F:ATP binding"/>
    <property type="evidence" value="ECO:0007669"/>
    <property type="project" value="UniProtKB-KW"/>
</dbReference>
<dbReference type="GO" id="GO:0005829">
    <property type="term" value="C:cytosol"/>
    <property type="evidence" value="ECO:0007669"/>
    <property type="project" value="TreeGrafter"/>
</dbReference>
<dbReference type="PANTHER" id="PTHR11766:SF1">
    <property type="entry name" value="TYROSINE--TRNA LIGASE"/>
    <property type="match status" value="1"/>
</dbReference>
<evidence type="ECO:0000256" key="9">
    <source>
        <dbReference type="NCBIfam" id="TIGR00234"/>
    </source>
</evidence>
<dbReference type="Gene3D" id="1.10.240.10">
    <property type="entry name" value="Tyrosyl-Transfer RNA Synthetase"/>
    <property type="match status" value="1"/>
</dbReference>
<comment type="caution">
    <text evidence="13">The sequence shown here is derived from an EMBL/GenBank/DDBJ whole genome shotgun (WGS) entry which is preliminary data.</text>
</comment>
<evidence type="ECO:0000256" key="2">
    <source>
        <dbReference type="ARBA" id="ARBA00022598"/>
    </source>
</evidence>
<dbReference type="SUPFAM" id="SSF52374">
    <property type="entry name" value="Nucleotidylyl transferase"/>
    <property type="match status" value="1"/>
</dbReference>
<evidence type="ECO:0000256" key="11">
    <source>
        <dbReference type="RuleBase" id="RU363036"/>
    </source>
</evidence>
<dbReference type="InterPro" id="IPR002942">
    <property type="entry name" value="S4_RNA-bd"/>
</dbReference>
<dbReference type="GO" id="GO:0006437">
    <property type="term" value="P:tyrosyl-tRNA aminoacylation"/>
    <property type="evidence" value="ECO:0007669"/>
    <property type="project" value="UniProtKB-UniRule"/>
</dbReference>
<accession>A0A1F5H7R8</accession>
<dbReference type="EMBL" id="MFBT01000005">
    <property type="protein sequence ID" value="OGE00116.1"/>
    <property type="molecule type" value="Genomic_DNA"/>
</dbReference>
<name>A0A1F5H7R8_9BACT</name>
<keyword evidence="6 11" id="KW-0648">Protein biosynthesis</keyword>
<dbReference type="PROSITE" id="PS50889">
    <property type="entry name" value="S4"/>
    <property type="match status" value="1"/>
</dbReference>
<gene>
    <name evidence="13" type="ORF">A3B54_01810</name>
</gene>
<dbReference type="SMART" id="SM00363">
    <property type="entry name" value="S4"/>
    <property type="match status" value="1"/>
</dbReference>
<keyword evidence="2 11" id="KW-0436">Ligase</keyword>
<evidence type="ECO:0000256" key="7">
    <source>
        <dbReference type="ARBA" id="ARBA00023146"/>
    </source>
</evidence>
<feature type="domain" description="RNA-binding S4" evidence="12">
    <location>
        <begin position="335"/>
        <end position="397"/>
    </location>
</feature>
<dbReference type="Pfam" id="PF22421">
    <property type="entry name" value="SYY_C-terminal"/>
    <property type="match status" value="1"/>
</dbReference>
<reference evidence="13 14" key="1">
    <citation type="journal article" date="2016" name="Nat. Commun.">
        <title>Thousands of microbial genomes shed light on interconnected biogeochemical processes in an aquifer system.</title>
        <authorList>
            <person name="Anantharaman K."/>
            <person name="Brown C.T."/>
            <person name="Hug L.A."/>
            <person name="Sharon I."/>
            <person name="Castelle C.J."/>
            <person name="Probst A.J."/>
            <person name="Thomas B.C."/>
            <person name="Singh A."/>
            <person name="Wilkins M.J."/>
            <person name="Karaoz U."/>
            <person name="Brodie E.L."/>
            <person name="Williams K.H."/>
            <person name="Hubbard S.S."/>
            <person name="Banfield J.F."/>
        </authorList>
    </citation>
    <scope>NUCLEOTIDE SEQUENCE [LARGE SCALE GENOMIC DNA]</scope>
</reference>
<dbReference type="InterPro" id="IPR014729">
    <property type="entry name" value="Rossmann-like_a/b/a_fold"/>
</dbReference>
<keyword evidence="5 10" id="KW-0694">RNA-binding</keyword>
<dbReference type="InterPro" id="IPR024088">
    <property type="entry name" value="Tyr-tRNA-ligase_bac-type"/>
</dbReference>
<dbReference type="EC" id="6.1.1.1" evidence="1 9"/>
<dbReference type="NCBIfam" id="TIGR00234">
    <property type="entry name" value="tyrS"/>
    <property type="match status" value="1"/>
</dbReference>
<keyword evidence="7 11" id="KW-0030">Aminoacyl-tRNA synthetase</keyword>
<dbReference type="AlphaFoldDB" id="A0A1F5H7R8"/>
<dbReference type="GO" id="GO:0003723">
    <property type="term" value="F:RNA binding"/>
    <property type="evidence" value="ECO:0007669"/>
    <property type="project" value="UniProtKB-KW"/>
</dbReference>
<evidence type="ECO:0000313" key="13">
    <source>
        <dbReference type="EMBL" id="OGE00116.1"/>
    </source>
</evidence>
<evidence type="ECO:0000313" key="14">
    <source>
        <dbReference type="Proteomes" id="UP000177039"/>
    </source>
</evidence>
<evidence type="ECO:0000256" key="3">
    <source>
        <dbReference type="ARBA" id="ARBA00022741"/>
    </source>
</evidence>
<dbReference type="InterPro" id="IPR002305">
    <property type="entry name" value="aa-tRNA-synth_Ic"/>
</dbReference>
<dbReference type="CDD" id="cd00805">
    <property type="entry name" value="TyrRS_core"/>
    <property type="match status" value="1"/>
</dbReference>
<dbReference type="Pfam" id="PF00579">
    <property type="entry name" value="tRNA-synt_1b"/>
    <property type="match status" value="1"/>
</dbReference>
<dbReference type="CDD" id="cd00165">
    <property type="entry name" value="S4"/>
    <property type="match status" value="1"/>
</dbReference>
<organism evidence="13 14">
    <name type="scientific">Candidatus Curtissbacteria bacterium RIFCSPLOWO2_01_FULL_42_50</name>
    <dbReference type="NCBI Taxonomy" id="1797730"/>
    <lineage>
        <taxon>Bacteria</taxon>
        <taxon>Candidatus Curtissiibacteriota</taxon>
    </lineage>
</organism>
<dbReference type="PROSITE" id="PS00178">
    <property type="entry name" value="AA_TRNA_LIGASE_I"/>
    <property type="match status" value="1"/>
</dbReference>
<dbReference type="InterPro" id="IPR036986">
    <property type="entry name" value="S4_RNA-bd_sf"/>
</dbReference>